<comment type="caution">
    <text evidence="5">The sequence shown here is derived from an EMBL/GenBank/DDBJ whole genome shotgun (WGS) entry which is preliminary data.</text>
</comment>
<gene>
    <name evidence="5" type="ORF">GCM10023095_00140</name>
</gene>
<dbReference type="Gene3D" id="3.20.20.450">
    <property type="entry name" value="EAL domain"/>
    <property type="match status" value="1"/>
</dbReference>
<dbReference type="InterPro" id="IPR000700">
    <property type="entry name" value="PAS-assoc_C"/>
</dbReference>
<evidence type="ECO:0000259" key="4">
    <source>
        <dbReference type="PROSITE" id="PS50887"/>
    </source>
</evidence>
<dbReference type="InterPro" id="IPR043128">
    <property type="entry name" value="Rev_trsase/Diguanyl_cyclase"/>
</dbReference>
<dbReference type="InterPro" id="IPR035965">
    <property type="entry name" value="PAS-like_dom_sf"/>
</dbReference>
<dbReference type="CDD" id="cd01949">
    <property type="entry name" value="GGDEF"/>
    <property type="match status" value="1"/>
</dbReference>
<dbReference type="SMART" id="SM00267">
    <property type="entry name" value="GGDEF"/>
    <property type="match status" value="1"/>
</dbReference>
<dbReference type="Pfam" id="PF00990">
    <property type="entry name" value="GGDEF"/>
    <property type="match status" value="1"/>
</dbReference>
<feature type="domain" description="PAC" evidence="2">
    <location>
        <begin position="70"/>
        <end position="122"/>
    </location>
</feature>
<dbReference type="NCBIfam" id="TIGR00229">
    <property type="entry name" value="sensory_box"/>
    <property type="match status" value="1"/>
</dbReference>
<reference evidence="6" key="1">
    <citation type="journal article" date="2019" name="Int. J. Syst. Evol. Microbiol.">
        <title>The Global Catalogue of Microorganisms (GCM) 10K type strain sequencing project: providing services to taxonomists for standard genome sequencing and annotation.</title>
        <authorList>
            <consortium name="The Broad Institute Genomics Platform"/>
            <consortium name="The Broad Institute Genome Sequencing Center for Infectious Disease"/>
            <person name="Wu L."/>
            <person name="Ma J."/>
        </authorList>
    </citation>
    <scope>NUCLEOTIDE SEQUENCE [LARGE SCALE GENOMIC DNA]</scope>
    <source>
        <strain evidence="6">JCM 32226</strain>
    </source>
</reference>
<dbReference type="Pfam" id="PF00563">
    <property type="entry name" value="EAL"/>
    <property type="match status" value="1"/>
</dbReference>
<feature type="domain" description="GGDEF" evidence="4">
    <location>
        <begin position="154"/>
        <end position="287"/>
    </location>
</feature>
<evidence type="ECO:0008006" key="7">
    <source>
        <dbReference type="Google" id="ProtNLM"/>
    </source>
</evidence>
<dbReference type="Pfam" id="PF08448">
    <property type="entry name" value="PAS_4"/>
    <property type="match status" value="1"/>
</dbReference>
<dbReference type="PROSITE" id="PS50113">
    <property type="entry name" value="PAC"/>
    <property type="match status" value="1"/>
</dbReference>
<dbReference type="SMART" id="SM00091">
    <property type="entry name" value="PAS"/>
    <property type="match status" value="1"/>
</dbReference>
<dbReference type="InterPro" id="IPR001633">
    <property type="entry name" value="EAL_dom"/>
</dbReference>
<dbReference type="InterPro" id="IPR000014">
    <property type="entry name" value="PAS"/>
</dbReference>
<dbReference type="SUPFAM" id="SSF141868">
    <property type="entry name" value="EAL domain-like"/>
    <property type="match status" value="1"/>
</dbReference>
<dbReference type="Gene3D" id="3.30.70.270">
    <property type="match status" value="1"/>
</dbReference>
<evidence type="ECO:0000259" key="2">
    <source>
        <dbReference type="PROSITE" id="PS50113"/>
    </source>
</evidence>
<dbReference type="SUPFAM" id="SSF55073">
    <property type="entry name" value="Nucleotide cyclase"/>
    <property type="match status" value="1"/>
</dbReference>
<dbReference type="PANTHER" id="PTHR44757">
    <property type="entry name" value="DIGUANYLATE CYCLASE DGCP"/>
    <property type="match status" value="1"/>
</dbReference>
<sequence>MQALMDSIPDLAWVKDTQGHFQFVNAHFGKAFGRQPQSLIGQTDYDLSSCGQAEAYLQDDRQVMDSGTLLRREEIITGEGGKISWAETIKVPVRDQQGRVVGTAGTARDITERKAAEDLIRHLAMHDYLTDLLNRPGLEQSCQSILQQAQTSGQGVALFFIDLDNFKNINDTLGHGVGDKVLQVVAERLKGCLGASDAVGRLGGDEFVVILGGIASRLAAIKQGNLLRRQLEQPLEVDGIGYELTCSMGMSTYPEDGRDYHALVRGADIAMYHAKNHGKGHLAEFNAQLGADSLRRMTMERKLKEAIRRDEFFLNFQPQYDLASRSIVGVEVLLRWQNEELGLVPPGLFIPVAEQSRIILDIGHWVLEQAMSQNLAWGRAGLPMLPMAVNLSALQVHQHDFDEQVTNLLRQHAYPADRLELELTESVIMDNAIPVLRQLEQLRSSGVRISIDDFGTGYSNLGYLSRFPLDVLKIDRSFITHIHEQPQQQQIVQAIVQLARAFDLQLVAEGVEQEAELAFLSSLGVERVQGYLLARPLSASQMAELLGGQKGVA</sequence>
<dbReference type="EMBL" id="BAABFC010000001">
    <property type="protein sequence ID" value="GAA4492173.1"/>
    <property type="molecule type" value="Genomic_DNA"/>
</dbReference>
<dbReference type="PROSITE" id="PS50887">
    <property type="entry name" value="GGDEF"/>
    <property type="match status" value="1"/>
</dbReference>
<dbReference type="PANTHER" id="PTHR44757:SF2">
    <property type="entry name" value="BIOFILM ARCHITECTURE MAINTENANCE PROTEIN MBAA"/>
    <property type="match status" value="1"/>
</dbReference>
<evidence type="ECO:0000313" key="6">
    <source>
        <dbReference type="Proteomes" id="UP001501321"/>
    </source>
</evidence>
<dbReference type="InterPro" id="IPR029787">
    <property type="entry name" value="Nucleotide_cyclase"/>
</dbReference>
<dbReference type="InterPro" id="IPR013656">
    <property type="entry name" value="PAS_4"/>
</dbReference>
<protein>
    <recommendedName>
        <fullName evidence="7">EAL domain-containing protein</fullName>
    </recommendedName>
</protein>
<evidence type="ECO:0000313" key="5">
    <source>
        <dbReference type="EMBL" id="GAA4492173.1"/>
    </source>
</evidence>
<feature type="domain" description="PAS" evidence="1">
    <location>
        <begin position="1"/>
        <end position="43"/>
    </location>
</feature>
<dbReference type="SUPFAM" id="SSF55785">
    <property type="entry name" value="PYP-like sensor domain (PAS domain)"/>
    <property type="match status" value="1"/>
</dbReference>
<dbReference type="InterPro" id="IPR052155">
    <property type="entry name" value="Biofilm_reg_signaling"/>
</dbReference>
<dbReference type="InterPro" id="IPR000160">
    <property type="entry name" value="GGDEF_dom"/>
</dbReference>
<dbReference type="Proteomes" id="UP001501321">
    <property type="component" value="Unassembled WGS sequence"/>
</dbReference>
<proteinExistence type="predicted"/>
<dbReference type="CDD" id="cd01948">
    <property type="entry name" value="EAL"/>
    <property type="match status" value="1"/>
</dbReference>
<dbReference type="InterPro" id="IPR035919">
    <property type="entry name" value="EAL_sf"/>
</dbReference>
<dbReference type="NCBIfam" id="TIGR00254">
    <property type="entry name" value="GGDEF"/>
    <property type="match status" value="1"/>
</dbReference>
<dbReference type="Gene3D" id="3.30.450.20">
    <property type="entry name" value="PAS domain"/>
    <property type="match status" value="1"/>
</dbReference>
<evidence type="ECO:0000259" key="1">
    <source>
        <dbReference type="PROSITE" id="PS50112"/>
    </source>
</evidence>
<dbReference type="SMART" id="SM00052">
    <property type="entry name" value="EAL"/>
    <property type="match status" value="1"/>
</dbReference>
<organism evidence="5 6">
    <name type="scientific">Pseudaeromonas paramecii</name>
    <dbReference type="NCBI Taxonomy" id="2138166"/>
    <lineage>
        <taxon>Bacteria</taxon>
        <taxon>Pseudomonadati</taxon>
        <taxon>Pseudomonadota</taxon>
        <taxon>Gammaproteobacteria</taxon>
        <taxon>Aeromonadales</taxon>
        <taxon>Aeromonadaceae</taxon>
        <taxon>Pseudaeromonas</taxon>
    </lineage>
</organism>
<dbReference type="CDD" id="cd00130">
    <property type="entry name" value="PAS"/>
    <property type="match status" value="1"/>
</dbReference>
<accession>A0ABP8PVM6</accession>
<keyword evidence="6" id="KW-1185">Reference proteome</keyword>
<dbReference type="PROSITE" id="PS50883">
    <property type="entry name" value="EAL"/>
    <property type="match status" value="1"/>
</dbReference>
<feature type="domain" description="EAL" evidence="3">
    <location>
        <begin position="296"/>
        <end position="550"/>
    </location>
</feature>
<name>A0ABP8PVM6_9GAMM</name>
<evidence type="ECO:0000259" key="3">
    <source>
        <dbReference type="PROSITE" id="PS50883"/>
    </source>
</evidence>
<dbReference type="PROSITE" id="PS50112">
    <property type="entry name" value="PAS"/>
    <property type="match status" value="1"/>
</dbReference>